<name>A0AAE1HL01_9NEOP</name>
<dbReference type="AlphaFoldDB" id="A0AAE1HL01"/>
<reference evidence="14" key="2">
    <citation type="journal article" date="2023" name="BMC Genomics">
        <title>Pest status, molecular evolution, and epigenetic factors derived from the genome assembly of Frankliniella fusca, a thysanopteran phytovirus vector.</title>
        <authorList>
            <person name="Catto M.A."/>
            <person name="Labadie P.E."/>
            <person name="Jacobson A.L."/>
            <person name="Kennedy G.G."/>
            <person name="Srinivasan R."/>
            <person name="Hunt B.G."/>
        </authorList>
    </citation>
    <scope>NUCLEOTIDE SEQUENCE</scope>
    <source>
        <strain evidence="14">PL_HMW_Pooled</strain>
    </source>
</reference>
<evidence type="ECO:0000256" key="10">
    <source>
        <dbReference type="ARBA" id="ARBA00034809"/>
    </source>
</evidence>
<dbReference type="GO" id="GO:0046872">
    <property type="term" value="F:metal ion binding"/>
    <property type="evidence" value="ECO:0007669"/>
    <property type="project" value="UniProtKB-KW"/>
</dbReference>
<dbReference type="FunFam" id="2.60.120.620:FF:000012">
    <property type="entry name" value="Phytanoyl-CoA dioxygenase, peroxisomal"/>
    <property type="match status" value="1"/>
</dbReference>
<evidence type="ECO:0000256" key="12">
    <source>
        <dbReference type="ARBA" id="ARBA00034924"/>
    </source>
</evidence>
<dbReference type="SUPFAM" id="SSF51197">
    <property type="entry name" value="Clavaminate synthase-like"/>
    <property type="match status" value="1"/>
</dbReference>
<comment type="caution">
    <text evidence="14">The sequence shown here is derived from an EMBL/GenBank/DDBJ whole genome shotgun (WGS) entry which is preliminary data.</text>
</comment>
<accession>A0AAE1HL01</accession>
<evidence type="ECO:0000256" key="7">
    <source>
        <dbReference type="ARBA" id="ARBA00022964"/>
    </source>
</evidence>
<comment type="pathway">
    <text evidence="3">Lipid metabolism; fatty acid metabolism.</text>
</comment>
<evidence type="ECO:0000256" key="8">
    <source>
        <dbReference type="ARBA" id="ARBA00023002"/>
    </source>
</evidence>
<evidence type="ECO:0000256" key="5">
    <source>
        <dbReference type="ARBA" id="ARBA00022723"/>
    </source>
</evidence>
<dbReference type="EC" id="1.14.11.18" evidence="10"/>
<comment type="cofactor">
    <cofactor evidence="1">
        <name>L-ascorbate</name>
        <dbReference type="ChEBI" id="CHEBI:38290"/>
    </cofactor>
</comment>
<dbReference type="Proteomes" id="UP001219518">
    <property type="component" value="Unassembled WGS sequence"/>
</dbReference>
<comment type="cofactor">
    <cofactor evidence="2">
        <name>Fe cation</name>
        <dbReference type="ChEBI" id="CHEBI:24875"/>
    </cofactor>
</comment>
<evidence type="ECO:0000256" key="6">
    <source>
        <dbReference type="ARBA" id="ARBA00022896"/>
    </source>
</evidence>
<dbReference type="GO" id="GO:0031418">
    <property type="term" value="F:L-ascorbic acid binding"/>
    <property type="evidence" value="ECO:0007669"/>
    <property type="project" value="UniProtKB-KW"/>
</dbReference>
<dbReference type="PANTHER" id="PTHR21308:SF1">
    <property type="entry name" value="PHYTANOYL-COA DIOXYGENASE, PEROXISOMAL"/>
    <property type="match status" value="1"/>
</dbReference>
<sequence>MEIAGVSRDAAPPGLGPGRRGPFRYTLDNPRLSFEQRKFYENNGYLVLRKLVDEGFLDECARRFVDLSEGRAPRGGMVLMRDVSLAKQGAAAGERLYNKLQDFVWDEVLSRYLLAPELLDVVECFTGPNIMAVHTMLINKPPDSGRLTSRHPLHQDLHYFPFRPADRIVAAWTAMEDTREDNGCLFAVPGSHRAGRLYQHDYPDWEGGVNKAFHGVRGFGDFPKKMLTMEKGDTVFFHPLLLHGSGANLTNGFRKAISGHFAASECHYIDVRGTVQEGVAKEVEEMGAMRNMRISFQDAWRIRSRCVRGRESTLSLEPDLRPPPAPALRSRY</sequence>
<evidence type="ECO:0000256" key="11">
    <source>
        <dbReference type="ARBA" id="ARBA00034921"/>
    </source>
</evidence>
<dbReference type="Pfam" id="PF05721">
    <property type="entry name" value="PhyH"/>
    <property type="match status" value="1"/>
</dbReference>
<evidence type="ECO:0000256" key="3">
    <source>
        <dbReference type="ARBA" id="ARBA00004872"/>
    </source>
</evidence>
<keyword evidence="7 14" id="KW-0223">Dioxygenase</keyword>
<organism evidence="14 15">
    <name type="scientific">Frankliniella fusca</name>
    <dbReference type="NCBI Taxonomy" id="407009"/>
    <lineage>
        <taxon>Eukaryota</taxon>
        <taxon>Metazoa</taxon>
        <taxon>Ecdysozoa</taxon>
        <taxon>Arthropoda</taxon>
        <taxon>Hexapoda</taxon>
        <taxon>Insecta</taxon>
        <taxon>Pterygota</taxon>
        <taxon>Neoptera</taxon>
        <taxon>Paraneoptera</taxon>
        <taxon>Thysanoptera</taxon>
        <taxon>Terebrantia</taxon>
        <taxon>Thripoidea</taxon>
        <taxon>Thripidae</taxon>
        <taxon>Frankliniella</taxon>
    </lineage>
</organism>
<evidence type="ECO:0000313" key="14">
    <source>
        <dbReference type="EMBL" id="KAK3923144.1"/>
    </source>
</evidence>
<keyword evidence="8" id="KW-0560">Oxidoreductase</keyword>
<protein>
    <recommendedName>
        <fullName evidence="10">phytanoyl-CoA dioxygenase</fullName>
        <ecNumber evidence="10">1.14.11.18</ecNumber>
    </recommendedName>
    <alternativeName>
        <fullName evidence="11">Phytanic acid oxidase</fullName>
    </alternativeName>
    <alternativeName>
        <fullName evidence="12">Phytanoyl-CoA alpha-hydroxylase</fullName>
    </alternativeName>
</protein>
<dbReference type="InterPro" id="IPR008775">
    <property type="entry name" value="Phytyl_CoA_dOase-like"/>
</dbReference>
<dbReference type="PANTHER" id="PTHR21308">
    <property type="entry name" value="PHYTANOYL-COA ALPHA-HYDROXYLASE"/>
    <property type="match status" value="1"/>
</dbReference>
<reference evidence="14" key="1">
    <citation type="submission" date="2021-07" db="EMBL/GenBank/DDBJ databases">
        <authorList>
            <person name="Catto M.A."/>
            <person name="Jacobson A."/>
            <person name="Kennedy G."/>
            <person name="Labadie P."/>
            <person name="Hunt B.G."/>
            <person name="Srinivasan R."/>
        </authorList>
    </citation>
    <scope>NUCLEOTIDE SEQUENCE</scope>
    <source>
        <strain evidence="14">PL_HMW_Pooled</strain>
        <tissue evidence="14">Head</tissue>
    </source>
</reference>
<dbReference type="Gene3D" id="2.60.120.620">
    <property type="entry name" value="q2cbj1_9rhob like domain"/>
    <property type="match status" value="1"/>
</dbReference>
<feature type="region of interest" description="Disordered" evidence="13">
    <location>
        <begin position="313"/>
        <end position="332"/>
    </location>
</feature>
<keyword evidence="5" id="KW-0479">Metal-binding</keyword>
<evidence type="ECO:0000256" key="1">
    <source>
        <dbReference type="ARBA" id="ARBA00001961"/>
    </source>
</evidence>
<gene>
    <name evidence="14" type="ORF">KUF71_000226</name>
</gene>
<evidence type="ECO:0000313" key="15">
    <source>
        <dbReference type="Proteomes" id="UP001219518"/>
    </source>
</evidence>
<comment type="similarity">
    <text evidence="4">Belongs to the PhyH family.</text>
</comment>
<keyword evidence="15" id="KW-1185">Reference proteome</keyword>
<dbReference type="GO" id="GO:0048244">
    <property type="term" value="F:phytanoyl-CoA dioxygenase activity"/>
    <property type="evidence" value="ECO:0007669"/>
    <property type="project" value="UniProtKB-EC"/>
</dbReference>
<proteinExistence type="inferred from homology"/>
<evidence type="ECO:0000256" key="13">
    <source>
        <dbReference type="SAM" id="MobiDB-lite"/>
    </source>
</evidence>
<evidence type="ECO:0000256" key="2">
    <source>
        <dbReference type="ARBA" id="ARBA00001962"/>
    </source>
</evidence>
<evidence type="ECO:0000256" key="9">
    <source>
        <dbReference type="ARBA" id="ARBA00023004"/>
    </source>
</evidence>
<feature type="region of interest" description="Disordered" evidence="13">
    <location>
        <begin position="1"/>
        <end position="22"/>
    </location>
</feature>
<keyword evidence="9" id="KW-0408">Iron</keyword>
<dbReference type="GO" id="GO:0005777">
    <property type="term" value="C:peroxisome"/>
    <property type="evidence" value="ECO:0007669"/>
    <property type="project" value="UniProtKB-ARBA"/>
</dbReference>
<dbReference type="GO" id="GO:0001561">
    <property type="term" value="P:fatty acid alpha-oxidation"/>
    <property type="evidence" value="ECO:0007669"/>
    <property type="project" value="InterPro"/>
</dbReference>
<keyword evidence="6" id="KW-0847">Vitamin C</keyword>
<dbReference type="InterPro" id="IPR047128">
    <property type="entry name" value="PhyH"/>
</dbReference>
<dbReference type="EMBL" id="JAHWGI010001142">
    <property type="protein sequence ID" value="KAK3923144.1"/>
    <property type="molecule type" value="Genomic_DNA"/>
</dbReference>
<evidence type="ECO:0000256" key="4">
    <source>
        <dbReference type="ARBA" id="ARBA00005830"/>
    </source>
</evidence>